<keyword evidence="2" id="KW-1185">Reference proteome</keyword>
<proteinExistence type="predicted"/>
<dbReference type="EMBL" id="CM039434">
    <property type="protein sequence ID" value="KAI4322283.1"/>
    <property type="molecule type" value="Genomic_DNA"/>
</dbReference>
<gene>
    <name evidence="1" type="ORF">L6164_021994</name>
</gene>
<evidence type="ECO:0000313" key="1">
    <source>
        <dbReference type="EMBL" id="KAI4322283.1"/>
    </source>
</evidence>
<organism evidence="1 2">
    <name type="scientific">Bauhinia variegata</name>
    <name type="common">Purple orchid tree</name>
    <name type="synonym">Phanera variegata</name>
    <dbReference type="NCBI Taxonomy" id="167791"/>
    <lineage>
        <taxon>Eukaryota</taxon>
        <taxon>Viridiplantae</taxon>
        <taxon>Streptophyta</taxon>
        <taxon>Embryophyta</taxon>
        <taxon>Tracheophyta</taxon>
        <taxon>Spermatophyta</taxon>
        <taxon>Magnoliopsida</taxon>
        <taxon>eudicotyledons</taxon>
        <taxon>Gunneridae</taxon>
        <taxon>Pentapetalae</taxon>
        <taxon>rosids</taxon>
        <taxon>fabids</taxon>
        <taxon>Fabales</taxon>
        <taxon>Fabaceae</taxon>
        <taxon>Cercidoideae</taxon>
        <taxon>Cercideae</taxon>
        <taxon>Bauhiniinae</taxon>
        <taxon>Bauhinia</taxon>
    </lineage>
</organism>
<reference evidence="1 2" key="1">
    <citation type="journal article" date="2022" name="DNA Res.">
        <title>Chromosomal-level genome assembly of the orchid tree Bauhinia variegata (Leguminosae; Cercidoideae) supports the allotetraploid origin hypothesis of Bauhinia.</title>
        <authorList>
            <person name="Zhong Y."/>
            <person name="Chen Y."/>
            <person name="Zheng D."/>
            <person name="Pang J."/>
            <person name="Liu Y."/>
            <person name="Luo S."/>
            <person name="Meng S."/>
            <person name="Qian L."/>
            <person name="Wei D."/>
            <person name="Dai S."/>
            <person name="Zhou R."/>
        </authorList>
    </citation>
    <scope>NUCLEOTIDE SEQUENCE [LARGE SCALE GENOMIC DNA]</scope>
    <source>
        <strain evidence="1">BV-YZ2020</strain>
    </source>
</reference>
<accession>A0ACB9ME80</accession>
<comment type="caution">
    <text evidence="1">The sequence shown here is derived from an EMBL/GenBank/DDBJ whole genome shotgun (WGS) entry which is preliminary data.</text>
</comment>
<dbReference type="Proteomes" id="UP000828941">
    <property type="component" value="Chromosome 9"/>
</dbReference>
<sequence>MGCRKVIKRVLCWKFSYVQSYIGAEYMANHMHSCRKAKDDGNNKGRYGVEKGPVNTGFTEFDTTGLRKSARETWLRKAVPNNPSTRKSERLEKMSAPSAAVRRKSEMVEKEISSPLRRSERTKGHVSSTSNELSGSSDSKQKKQKKEKSAKQLMTSEAKEFSLNEENVDGTSQVKNHSRDARAYRASFYKKALLPSFDAKVQEMRASSSLIEPVKEPLENNSGVELCNTRWTCNLGGAHELEGGDCVELSKSGTFKRKRVDHDPIIQEGLSCSTKSNQESVNPSSTKDRVEIEASLTAGIAERGVDYMQKKESSANFQTDNDEKICLICKRGGQLLCCYGKGCKRCYHPSCLEPPMVDVLLGVWHCHVCVRKKIKSGVYSVSEGVESIWDVKEVEVLSVDGLTTQKQFFVKYKSLAHIHNRWVPENQLLLEAPSMITKFNERVQAPVWNPDWSLPHRLLLKRTSISSKQHDGNSTDHGNSDFECHDEWLVKWRGLGYEDTTWELGNSSFLGSTEGQILIRDYEDRRQRAKRISLLSKVDKKTGRGSYFSKLSQVSGGFASVFDNNNLDTVNKLREHWHKGQNSIVIDDQDRIGKVVAFISSLRTDACRPFLIISTSAGLFSWEDQFSRLAPSINVVVYSGNKDVRNIIRRLEFYEEGGCILFEVLIVVPEILVEDLEVLRGIQWEVVIVDESQYSRISYLKEIKLLDTDMRLLLLNGPLKDSIAEYLNIMDLLYCETDKEKDDGLISNSNENITQLKDRLPSYISCRYKSDSVRFVEYLLPVQISNVQLEQYCATLLSNSSVLGSSRKDIVEALRDILMLIRKCCNHPYIVEPSLQTLITEGLKEAEYLDVGIRASGKLQLLDLMLTELKKQGLRGLILFQSIGISGRLGDILDDFLRQRFGPDSYERIDKVVPQPKKVTALNFFNNKDNGRFVFLLEACACSPIIKLSSVDTVIIFDSDWNPMNDIRSLQKISLNSQFQCIKVFRLYSPLTVEEKALIFAKQDKALDSNVQNISRSTCHMLLMWGASCLFDELKHFHNDNSSGSSLNSSSGLSLLKEAVQEFSRILQQDGEDNEKNNSSNLLKIQHSGGFYHTNFSLLGEPKIQPMDEGLYQMFWTKLFERKHPQWKYLCGSPQRSRKRVQHFGSSINKPDIETDNILKKRRKITNNVVDQPSSKSKGEGKISTGNREERPAANNVESDKVRKLRDEQRSLHLLLKPETSKLCEILHLPDNVKIMVENLLEYVMNNHHVHREPVSILQAFQISVCWTAASLLKHKIDHKASVVLAKQHLNFDCKKEEVDYICSMLRCLKKMFLYHTGNSDVAGLPKASELSNKLHSCTGVAPQVELAEKDISKSIKEIQKKCQKQLTKLCLRQQEEKDKLNAINKKRRAEEEHKYKIESAAIRSLTPNDVIRKKKLKDLDAKYARIIEDLKCEHEIHLKDLEAAQLAARQLVQDREDTWVKQVRSWAQIELLSLLPSKKPGNGVEYLQTSEQAPAQSCQKNVSLVSEVASWQISDKMGQTMPRNGIGLSETPATISPVAVPYSNPVEVQTPLDNNVNAKEMETTVPEGESISRNEDHNRAENTSDSHGDIVSLHSYSKEQNSDGGTIMADEREVDEERIDRATVSGMPGTENLSNIPDNVVPANPPSSVEQISDEGVVNVLDSELSSRLHKTSCPSDGPDTVSLFNPLSSEQQIPDGVSISIADVGVPDEVPETGDEVIECHSDREHQTDLDKTTTSDQQEGLSRTRTANESMSQATPALSSSLLQPLVVPSQATAISANEAVQDACTSSPASSGAVDEAATAGEMQNSSQQVGPVWCAVDVVSANQFNHESLVMEPPEEGQQLPFVEYPSSGVDPSNLPSATGIEHEPINEGIHSGFVPQESMEASNQAVVQPASNHESLVIEPQEQGQLLPSMDQDLSNLPSATRIEHQPIREDDHSGCVPQETSNQAFVQPASNYESLVIELQEQGQILPSAEHPSNQDLSNLPLATRIEHQPISEDDHSGCVPQESIEASNQAVVQPASNNESLGIESREQGQLLPSAEQPSNQDLPNLPLANRIEHQPISEDNNLSRQAISTSTEVPNQAVLQPASNSELDSYTPVGGFRILSSDTRNMSIPMEYNSHPTQVASQSVSRTAPPLSRDPLQNEMERIRKETEQTIKFYADMKLRLKSDFEKEMEELRRKYDNKFHDLEVQFQQRKKSLETNLNIVVMNKILAEAFRSKCMDLKVSDASGMQQDASFARQLDQLSRQQTGIRPSLVAGPSSCGPPVASLLSTTTASCSQTIVSTSLAAYDTSAIFSNVSTRPPLINSISPSSGNLQVSSEIRAPAPHLHPYRLSTPMPATGVPTLPNGMPIQQAPANIAAIPPSFPQLRPPRPTLPTSQCPSNIAPTPPSFPQLRPRPTPPTNQSDPHNRGHRSDRADGLRTANLSSMELTLDAIAKSQSGTNLSNTPRLSDGVTLNRSHFGTSDSGTQVNSVHQGTSPDIVCLSDDD</sequence>
<evidence type="ECO:0000313" key="2">
    <source>
        <dbReference type="Proteomes" id="UP000828941"/>
    </source>
</evidence>
<name>A0ACB9ME80_BAUVA</name>
<protein>
    <submittedName>
        <fullName evidence="1">Uncharacterized protein</fullName>
    </submittedName>
</protein>